<reference evidence="1" key="1">
    <citation type="submission" date="2013-12" db="EMBL/GenBank/DDBJ databases">
        <title>The Genome Sequence of Aphanomyces invadans NJM9701.</title>
        <authorList>
            <consortium name="The Broad Institute Genomics Platform"/>
            <person name="Russ C."/>
            <person name="Tyler B."/>
            <person name="van West P."/>
            <person name="Dieguez-Uribeondo J."/>
            <person name="Young S.K."/>
            <person name="Zeng Q."/>
            <person name="Gargeya S."/>
            <person name="Fitzgerald M."/>
            <person name="Abouelleil A."/>
            <person name="Alvarado L."/>
            <person name="Chapman S.B."/>
            <person name="Gainer-Dewar J."/>
            <person name="Goldberg J."/>
            <person name="Griggs A."/>
            <person name="Gujja S."/>
            <person name="Hansen M."/>
            <person name="Howarth C."/>
            <person name="Imamovic A."/>
            <person name="Ireland A."/>
            <person name="Larimer J."/>
            <person name="McCowan C."/>
            <person name="Murphy C."/>
            <person name="Pearson M."/>
            <person name="Poon T.W."/>
            <person name="Priest M."/>
            <person name="Roberts A."/>
            <person name="Saif S."/>
            <person name="Shea T."/>
            <person name="Sykes S."/>
            <person name="Wortman J."/>
            <person name="Nusbaum C."/>
            <person name="Birren B."/>
        </authorList>
    </citation>
    <scope>NUCLEOTIDE SEQUENCE [LARGE SCALE GENOMIC DNA]</scope>
    <source>
        <strain evidence="1">NJM9701</strain>
    </source>
</reference>
<dbReference type="eggNOG" id="ENOG502S6CS">
    <property type="taxonomic scope" value="Eukaryota"/>
</dbReference>
<evidence type="ECO:0000313" key="1">
    <source>
        <dbReference type="EMBL" id="ETW09854.1"/>
    </source>
</evidence>
<accession>A0A024UU22</accession>
<dbReference type="VEuPathDB" id="FungiDB:H310_00309"/>
<name>A0A024UU22_9STRA</name>
<proteinExistence type="predicted"/>
<dbReference type="EMBL" id="KI913952">
    <property type="protein sequence ID" value="ETW09854.1"/>
    <property type="molecule type" value="Genomic_DNA"/>
</dbReference>
<dbReference type="RefSeq" id="XP_008861265.1">
    <property type="nucleotide sequence ID" value="XM_008863043.1"/>
</dbReference>
<dbReference type="AlphaFoldDB" id="A0A024UU22"/>
<dbReference type="GeneID" id="20077359"/>
<sequence>MTVLSEYEEERRAKIERNKAMLESLGIEAKQDAKPQKNAWTKKVVDGPVRRSTRAPVERTRFGYDEAPSEKFGQRQSKRVKMLRQKPATYSIAFPPPRTTSLMERNQIVTTPKNVGLDMAETARKQQSLKPYSVILDGVPPHTIVTEPTITGKSCKELTLVVPSDSYVGHALYPVGKLATMMWLCPGYHPRFSLLQSHQVWTNAMVIFINVDLNDRYTNTFERENNSLFVYWFARSSLAEDHPVLQQLLLGPRSNAAPATDNDTSLQRHDKPCLLFFRFAQVEDAMCTSPRPHGAWMCVQGPYIYGGQLGYVRHDAEGYPSIRFKFELLNAALFGEPLNALLDRINSENERK</sequence>
<gene>
    <name evidence="1" type="ORF">H310_00309</name>
</gene>
<organism evidence="1">
    <name type="scientific">Aphanomyces invadans</name>
    <dbReference type="NCBI Taxonomy" id="157072"/>
    <lineage>
        <taxon>Eukaryota</taxon>
        <taxon>Sar</taxon>
        <taxon>Stramenopiles</taxon>
        <taxon>Oomycota</taxon>
        <taxon>Saprolegniomycetes</taxon>
        <taxon>Saprolegniales</taxon>
        <taxon>Verrucalvaceae</taxon>
        <taxon>Aphanomyces</taxon>
    </lineage>
</organism>
<dbReference type="OrthoDB" id="73406at2759"/>
<dbReference type="STRING" id="157072.A0A024UU22"/>
<protein>
    <submittedName>
        <fullName evidence="1">Uncharacterized protein</fullName>
    </submittedName>
</protein>